<dbReference type="PANTHER" id="PTHR43283">
    <property type="entry name" value="BETA-LACTAMASE-RELATED"/>
    <property type="match status" value="1"/>
</dbReference>
<feature type="signal peptide" evidence="1">
    <location>
        <begin position="1"/>
        <end position="25"/>
    </location>
</feature>
<evidence type="ECO:0000256" key="1">
    <source>
        <dbReference type="SAM" id="SignalP"/>
    </source>
</evidence>
<gene>
    <name evidence="3" type="ORF">D3M59_04770</name>
</gene>
<dbReference type="PANTHER" id="PTHR43283:SF3">
    <property type="entry name" value="BETA-LACTAMASE FAMILY PROTEIN (AFU_ORTHOLOGUE AFUA_5G07500)"/>
    <property type="match status" value="1"/>
</dbReference>
<sequence length="426" mass="45110">MKADLPALFVRVAFLLALTAGLAGCAAVPNIPQGRPARVAVAFDRNAVRGSWSDGLADLRSGRLAAPDDPVRIASISKLVVAVGAMRLAEQGKLDLDRDVNDYLGWSLRNPAYPDRPISLRMLLSHTSSLRDGDDAYVVPLGRMIRDAVSDPDVWDAAHAPGAGYFAYANFNFPLVASIMEKVTGERFDRWMRREVIMPLRIDACFNWPTCSDAAIDRAVVLTQGGRPVRDDLDGGRPDCAVVVSADGKCDLGRWRAGDNGALFSPQGGLRISVLALARIGKMLLNGGMIDGVRILTSQSINAMLTPQWRRQGSNGARSGEGSGMCAYGLGIQLPASGIAGCADNPGLPAGDWSGHSGEAYGLRSGLWIDRTAGLGIAYFVTGLPDDPPPGSSDFSAPEEEMIARSLALLSAGQSASSSPPVRHSE</sequence>
<dbReference type="InterPro" id="IPR012338">
    <property type="entry name" value="Beta-lactam/transpept-like"/>
</dbReference>
<dbReference type="Gene3D" id="3.40.710.10">
    <property type="entry name" value="DD-peptidase/beta-lactamase superfamily"/>
    <property type="match status" value="1"/>
</dbReference>
<dbReference type="Pfam" id="PF00144">
    <property type="entry name" value="Beta-lactamase"/>
    <property type="match status" value="1"/>
</dbReference>
<dbReference type="PROSITE" id="PS51257">
    <property type="entry name" value="PROKAR_LIPOPROTEIN"/>
    <property type="match status" value="1"/>
</dbReference>
<organism evidence="3 4">
    <name type="scientific">Sphingomonas edaphi</name>
    <dbReference type="NCBI Taxonomy" id="2315689"/>
    <lineage>
        <taxon>Bacteria</taxon>
        <taxon>Pseudomonadati</taxon>
        <taxon>Pseudomonadota</taxon>
        <taxon>Alphaproteobacteria</taxon>
        <taxon>Sphingomonadales</taxon>
        <taxon>Sphingomonadaceae</taxon>
        <taxon>Sphingomonas</taxon>
    </lineage>
</organism>
<keyword evidence="1" id="KW-0732">Signal</keyword>
<dbReference type="SUPFAM" id="SSF56601">
    <property type="entry name" value="beta-lactamase/transpeptidase-like"/>
    <property type="match status" value="1"/>
</dbReference>
<dbReference type="AlphaFoldDB" id="A0A418Q2U6"/>
<dbReference type="EMBL" id="QXTF01000001">
    <property type="protein sequence ID" value="RIX32278.1"/>
    <property type="molecule type" value="Genomic_DNA"/>
</dbReference>
<evidence type="ECO:0000313" key="4">
    <source>
        <dbReference type="Proteomes" id="UP000285023"/>
    </source>
</evidence>
<evidence type="ECO:0000259" key="2">
    <source>
        <dbReference type="Pfam" id="PF00144"/>
    </source>
</evidence>
<dbReference type="OrthoDB" id="5705574at2"/>
<proteinExistence type="predicted"/>
<reference evidence="3 4" key="1">
    <citation type="submission" date="2018-09" db="EMBL/GenBank/DDBJ databases">
        <title>Sphingomonas sp. DAC4.</title>
        <authorList>
            <person name="Seo T."/>
        </authorList>
    </citation>
    <scope>NUCLEOTIDE SEQUENCE [LARGE SCALE GENOMIC DNA]</scope>
    <source>
        <strain evidence="3 4">DAC4</strain>
    </source>
</reference>
<evidence type="ECO:0000313" key="3">
    <source>
        <dbReference type="EMBL" id="RIX32278.1"/>
    </source>
</evidence>
<dbReference type="InterPro" id="IPR001466">
    <property type="entry name" value="Beta-lactam-related"/>
</dbReference>
<comment type="caution">
    <text evidence="3">The sequence shown here is derived from an EMBL/GenBank/DDBJ whole genome shotgun (WGS) entry which is preliminary data.</text>
</comment>
<feature type="chain" id="PRO_5019425165" evidence="1">
    <location>
        <begin position="26"/>
        <end position="426"/>
    </location>
</feature>
<protein>
    <submittedName>
        <fullName evidence="3">Class A beta-lactamase-related serine hydrolase</fullName>
    </submittedName>
</protein>
<dbReference type="Proteomes" id="UP000285023">
    <property type="component" value="Unassembled WGS sequence"/>
</dbReference>
<name>A0A418Q2U6_9SPHN</name>
<dbReference type="GO" id="GO:0016787">
    <property type="term" value="F:hydrolase activity"/>
    <property type="evidence" value="ECO:0007669"/>
    <property type="project" value="UniProtKB-KW"/>
</dbReference>
<keyword evidence="3" id="KW-0378">Hydrolase</keyword>
<accession>A0A418Q2U6</accession>
<dbReference type="InterPro" id="IPR050789">
    <property type="entry name" value="Diverse_Enzym_Activities"/>
</dbReference>
<keyword evidence="4" id="KW-1185">Reference proteome</keyword>
<feature type="domain" description="Beta-lactamase-related" evidence="2">
    <location>
        <begin position="34"/>
        <end position="388"/>
    </location>
</feature>